<evidence type="ECO:0000256" key="1">
    <source>
        <dbReference type="SAM" id="Phobius"/>
    </source>
</evidence>
<evidence type="ECO:0000313" key="3">
    <source>
        <dbReference type="Proteomes" id="UP001363622"/>
    </source>
</evidence>
<dbReference type="EMBL" id="JBBPHU010000015">
    <property type="protein sequence ID" value="KAK7510102.1"/>
    <property type="molecule type" value="Genomic_DNA"/>
</dbReference>
<dbReference type="Proteomes" id="UP001363622">
    <property type="component" value="Unassembled WGS sequence"/>
</dbReference>
<organism evidence="2 3">
    <name type="scientific">Phyllosticta citriasiana</name>
    <dbReference type="NCBI Taxonomy" id="595635"/>
    <lineage>
        <taxon>Eukaryota</taxon>
        <taxon>Fungi</taxon>
        <taxon>Dikarya</taxon>
        <taxon>Ascomycota</taxon>
        <taxon>Pezizomycotina</taxon>
        <taxon>Dothideomycetes</taxon>
        <taxon>Dothideomycetes incertae sedis</taxon>
        <taxon>Botryosphaeriales</taxon>
        <taxon>Phyllostictaceae</taxon>
        <taxon>Phyllosticta</taxon>
    </lineage>
</organism>
<reference evidence="2 3" key="1">
    <citation type="submission" date="2024-04" db="EMBL/GenBank/DDBJ databases">
        <title>Phyllosticta paracitricarpa is synonymous to the EU quarantine fungus P. citricarpa based on phylogenomic analyses.</title>
        <authorList>
            <consortium name="Lawrence Berkeley National Laboratory"/>
            <person name="Van Ingen-Buijs V.A."/>
            <person name="Van Westerhoven A.C."/>
            <person name="Haridas S."/>
            <person name="Skiadas P."/>
            <person name="Martin F."/>
            <person name="Groenewald J.Z."/>
            <person name="Crous P.W."/>
            <person name="Seidl M.F."/>
        </authorList>
    </citation>
    <scope>NUCLEOTIDE SEQUENCE [LARGE SCALE GENOMIC DNA]</scope>
    <source>
        <strain evidence="2 3">CBS 123371</strain>
    </source>
</reference>
<feature type="transmembrane region" description="Helical" evidence="1">
    <location>
        <begin position="138"/>
        <end position="156"/>
    </location>
</feature>
<protein>
    <recommendedName>
        <fullName evidence="4">t-SNARE coiled-coil homology domain-containing protein</fullName>
    </recommendedName>
</protein>
<keyword evidence="1" id="KW-0812">Transmembrane</keyword>
<gene>
    <name evidence="2" type="ORF">IWZ03DRAFT_389019</name>
</gene>
<keyword evidence="3" id="KW-1185">Reference proteome</keyword>
<evidence type="ECO:0000313" key="2">
    <source>
        <dbReference type="EMBL" id="KAK7510102.1"/>
    </source>
</evidence>
<feature type="transmembrane region" description="Helical" evidence="1">
    <location>
        <begin position="113"/>
        <end position="132"/>
    </location>
</feature>
<accession>A0ABR1KBM7</accession>
<proteinExistence type="predicted"/>
<name>A0ABR1KBM7_9PEZI</name>
<evidence type="ECO:0008006" key="4">
    <source>
        <dbReference type="Google" id="ProtNLM"/>
    </source>
</evidence>
<keyword evidence="1" id="KW-0472">Membrane</keyword>
<keyword evidence="1" id="KW-1133">Transmembrane helix</keyword>
<comment type="caution">
    <text evidence="2">The sequence shown here is derived from an EMBL/GenBank/DDBJ whole genome shotgun (WGS) entry which is preliminary data.</text>
</comment>
<sequence length="160" mass="18188">MGQEIKELKAERDQLNFDNDSLRKRIEESKYTTVRFSKDQEQHENDQEEIMRLRRVQSELLSRLNICETNLDLIVPEIYDLVDKVDVTHNATTRIKSGVDVMTSTLRRPSREFITANTLVAAGFLELGTLGMSVRDCTMIAAFLCFGFLLLGSLAGSGQR</sequence>